<accession>A0A4P9WKT8</accession>
<keyword evidence="1" id="KW-0175">Coiled coil</keyword>
<evidence type="ECO:0000313" key="4">
    <source>
        <dbReference type="Proteomes" id="UP000269721"/>
    </source>
</evidence>
<feature type="compositionally biased region" description="Low complexity" evidence="2">
    <location>
        <begin position="985"/>
        <end position="1018"/>
    </location>
</feature>
<proteinExistence type="predicted"/>
<dbReference type="EMBL" id="KZ994408">
    <property type="protein sequence ID" value="RKO93012.1"/>
    <property type="molecule type" value="Genomic_DNA"/>
</dbReference>
<feature type="compositionally biased region" description="Low complexity" evidence="2">
    <location>
        <begin position="1103"/>
        <end position="1121"/>
    </location>
</feature>
<protein>
    <submittedName>
        <fullName evidence="3">Uncharacterized protein</fullName>
    </submittedName>
</protein>
<reference evidence="4" key="1">
    <citation type="journal article" date="2018" name="Nat. Microbiol.">
        <title>Leveraging single-cell genomics to expand the fungal tree of life.</title>
        <authorList>
            <person name="Ahrendt S.R."/>
            <person name="Quandt C.A."/>
            <person name="Ciobanu D."/>
            <person name="Clum A."/>
            <person name="Salamov A."/>
            <person name="Andreopoulos B."/>
            <person name="Cheng J.F."/>
            <person name="Woyke T."/>
            <person name="Pelin A."/>
            <person name="Henrissat B."/>
            <person name="Reynolds N.K."/>
            <person name="Benny G.L."/>
            <person name="Smith M.E."/>
            <person name="James T.Y."/>
            <person name="Grigoriev I.V."/>
        </authorList>
    </citation>
    <scope>NUCLEOTIDE SEQUENCE [LARGE SCALE GENOMIC DNA]</scope>
</reference>
<dbReference type="Proteomes" id="UP000269721">
    <property type="component" value="Unassembled WGS sequence"/>
</dbReference>
<feature type="coiled-coil region" evidence="1">
    <location>
        <begin position="255"/>
        <end position="349"/>
    </location>
</feature>
<evidence type="ECO:0000256" key="1">
    <source>
        <dbReference type="SAM" id="Coils"/>
    </source>
</evidence>
<feature type="coiled-coil region" evidence="1">
    <location>
        <begin position="36"/>
        <end position="226"/>
    </location>
</feature>
<feature type="coiled-coil region" evidence="1">
    <location>
        <begin position="840"/>
        <end position="895"/>
    </location>
</feature>
<sequence length="1121" mass="120404">MRRVSQGDKGQLVALERLNEVLKKQRKMPDDGGLNLESMLAEVEQMRVKIENLEHQNGSKIEALEIENAALREAEAALRENLDASDEAARQAALAADEKQVQIEQLTAQLDAVNAQQESLNRINDVLQRQRSILMSETAGREGLDLERMLEEVQNMQAKIAAYEQDGAAQFTTLQDENAELRAEMQRANDRSADYAAQIETLAGESEAARAEQARLEALLADQESKIAAMDRLNKLLDKQRSALMGATAGSGLDIEATLAEIERMQARIVQLESNTGAQSHALEAEHSQLKESVATLQDENADLRAEMQSASDRSAEYAAQIETLAGEAEAARAEQARLEALLADQESKIAAMDRLNKLLDKQRSTLMGATAGSGLDIEATLAEIERMQARIVELESNTGAQAHALEAENSQLKQSVATLKMNLDDLTRQAAEASDADALQIQALSKEVDAARAEQEILQKSLEENQEKLAAMDRLTNVLKKQRSVLIGENAAANSKAGSASAIEDIIETIEEMQARIQQLEAGTGEQLRKLLEENSLLKKERGDIDQRLEGFQRQVQAMAKLAEVLSAQQPVGGGTGTAALSATALADLAVAQIEASRKSAEQVRTLNELLVQERNANDKQIAGYKKQLEAMDRLTSVLKNQKAALSGEKAKKEEDVLSMVEMIEQVRVQLEASESNGAQVKALNELLRQERNSTQMEISGYKRQLEALDRLVAALKSKRGDFEVAAAKDAETIKSITAELEVRKGVTAELAAQKAEKAELLKKTAEIRATDDRITKALQAEIAQLKKDIEDYKSQVATLTRVSNALKSQRNLLVNETVQAEEEVGSMGDLLGSTQTKLEASQKMADAQKQQLQLLRDETKSLIERNKGLLKDNQSLKEKLAVTERAASALKDQRTILIQEAVSNDALEAGRSPTSSRNALSPQNTETASPKSPATPAATPSKASMIPRRKSSVSSTDASAFRKQPQERPESAASNQAAVPDRSATSSPSVASPAAAKRTATTSSNAASPAAATRVVSIEERAASPSVSKSPVRASTAKTPAEAPSKVAPTPGRASASKGSPATAPSPPKAAAPETSTPAGDAAKLKSSSTRAAPSRETPVAAKSAPPRPTAAAPSRGAQ</sequence>
<feature type="compositionally biased region" description="Low complexity" evidence="2">
    <location>
        <begin position="1056"/>
        <end position="1065"/>
    </location>
</feature>
<dbReference type="PANTHER" id="PTHR24216">
    <property type="entry name" value="PAXILLIN-RELATED"/>
    <property type="match status" value="1"/>
</dbReference>
<name>A0A4P9WKT8_9FUNG</name>
<keyword evidence="4" id="KW-1185">Reference proteome</keyword>
<feature type="region of interest" description="Disordered" evidence="2">
    <location>
        <begin position="909"/>
        <end position="1121"/>
    </location>
</feature>
<feature type="coiled-coil region" evidence="1">
    <location>
        <begin position="745"/>
        <end position="811"/>
    </location>
</feature>
<feature type="coiled-coil region" evidence="1">
    <location>
        <begin position="686"/>
        <end position="720"/>
    </location>
</feature>
<evidence type="ECO:0000256" key="2">
    <source>
        <dbReference type="SAM" id="MobiDB-lite"/>
    </source>
</evidence>
<dbReference type="AlphaFoldDB" id="A0A4P9WKT8"/>
<feature type="coiled-coil region" evidence="1">
    <location>
        <begin position="378"/>
        <end position="469"/>
    </location>
</feature>
<feature type="compositionally biased region" description="Low complexity" evidence="2">
    <location>
        <begin position="929"/>
        <end position="946"/>
    </location>
</feature>
<feature type="compositionally biased region" description="Polar residues" evidence="2">
    <location>
        <begin position="914"/>
        <end position="928"/>
    </location>
</feature>
<gene>
    <name evidence="3" type="ORF">BDK51DRAFT_41839</name>
</gene>
<evidence type="ECO:0000313" key="3">
    <source>
        <dbReference type="EMBL" id="RKO93012.1"/>
    </source>
</evidence>
<organism evidence="3 4">
    <name type="scientific">Blyttiomyces helicus</name>
    <dbReference type="NCBI Taxonomy" id="388810"/>
    <lineage>
        <taxon>Eukaryota</taxon>
        <taxon>Fungi</taxon>
        <taxon>Fungi incertae sedis</taxon>
        <taxon>Chytridiomycota</taxon>
        <taxon>Chytridiomycota incertae sedis</taxon>
        <taxon>Chytridiomycetes</taxon>
        <taxon>Chytridiomycetes incertae sedis</taxon>
        <taxon>Blyttiomyces</taxon>
    </lineage>
</organism>